<name>A0A414QDJ4_9FIRM</name>
<keyword evidence="1 5" id="KW-0812">Transmembrane</keyword>
<dbReference type="GO" id="GO:0030255">
    <property type="term" value="P:protein secretion by the type IV secretion system"/>
    <property type="evidence" value="ECO:0007669"/>
    <property type="project" value="InterPro"/>
</dbReference>
<sequence>MRTGSSPRTSSSTTQTLFPSPAFTSSPRASSPSRARAASPCRQKGISMNEQLTLQSTQHEETKTVPLRRRKACLMGTFALFAACALVLLIPHPAYAGVIGDFLDIPNMIKTWLLQIAATLFNTYFGVINQTLDARFISGPFNELFGTTEPYGVIKDFYQAGVIPVAHAILGLFMLMQLIKISQRIDATSTLPAVKDIVFLVVTYCILSYFIDNALDLVSAIYGIFNDLVGNVSDKLQSKNWYEPGIEMTKDDAADATLGGCFLLAIFGLISWVVGLVFYAVSMVVALGRSVQLYVYAAFSPIPISLLGFEETKQIGIGYLKNFAAAALAGVVMVLILYLYPHLVTALAVSGGLGKAEMLGLAQGVETFDSFGVIIKTIAVLITTMMGLVKSGSWAKEILGA</sequence>
<feature type="transmembrane region" description="Helical" evidence="5">
    <location>
        <begin position="371"/>
        <end position="389"/>
    </location>
</feature>
<feature type="transmembrane region" description="Helical" evidence="5">
    <location>
        <begin position="257"/>
        <end position="281"/>
    </location>
</feature>
<feature type="region of interest" description="Disordered" evidence="4">
    <location>
        <begin position="1"/>
        <end position="42"/>
    </location>
</feature>
<dbReference type="InterPro" id="IPR007688">
    <property type="entry name" value="Conjugal_tfr_TrbL/VirB6"/>
</dbReference>
<dbReference type="EMBL" id="QRHO01000066">
    <property type="protein sequence ID" value="RHF78870.1"/>
    <property type="molecule type" value="Genomic_DNA"/>
</dbReference>
<evidence type="ECO:0000256" key="1">
    <source>
        <dbReference type="ARBA" id="ARBA00022692"/>
    </source>
</evidence>
<evidence type="ECO:0008006" key="8">
    <source>
        <dbReference type="Google" id="ProtNLM"/>
    </source>
</evidence>
<keyword evidence="2 5" id="KW-1133">Transmembrane helix</keyword>
<feature type="compositionally biased region" description="Low complexity" evidence="4">
    <location>
        <begin position="1"/>
        <end position="40"/>
    </location>
</feature>
<comment type="caution">
    <text evidence="6">The sequence shown here is derived from an EMBL/GenBank/DDBJ whole genome shotgun (WGS) entry which is preliminary data.</text>
</comment>
<evidence type="ECO:0000313" key="6">
    <source>
        <dbReference type="EMBL" id="RHF78870.1"/>
    </source>
</evidence>
<evidence type="ECO:0000256" key="2">
    <source>
        <dbReference type="ARBA" id="ARBA00022989"/>
    </source>
</evidence>
<feature type="transmembrane region" description="Helical" evidence="5">
    <location>
        <begin position="322"/>
        <end position="340"/>
    </location>
</feature>
<accession>A0A414QDJ4</accession>
<keyword evidence="3 5" id="KW-0472">Membrane</keyword>
<protein>
    <recommendedName>
        <fullName evidence="8">TrbL/VirB6 plasmid conjugal transfer protein</fullName>
    </recommendedName>
</protein>
<feature type="transmembrane region" description="Helical" evidence="5">
    <location>
        <begin position="72"/>
        <end position="90"/>
    </location>
</feature>
<evidence type="ECO:0000256" key="5">
    <source>
        <dbReference type="SAM" id="Phobius"/>
    </source>
</evidence>
<reference evidence="6 7" key="1">
    <citation type="submission" date="2018-08" db="EMBL/GenBank/DDBJ databases">
        <title>A genome reference for cultivated species of the human gut microbiota.</title>
        <authorList>
            <person name="Zou Y."/>
            <person name="Xue W."/>
            <person name="Luo G."/>
        </authorList>
    </citation>
    <scope>NUCLEOTIDE SEQUENCE [LARGE SCALE GENOMIC DNA]</scope>
    <source>
        <strain evidence="6 7">AM23-3</strain>
    </source>
</reference>
<dbReference type="Pfam" id="PF04610">
    <property type="entry name" value="TrbL"/>
    <property type="match status" value="1"/>
</dbReference>
<organism evidence="6 7">
    <name type="scientific">Coprococcus comes</name>
    <dbReference type="NCBI Taxonomy" id="410072"/>
    <lineage>
        <taxon>Bacteria</taxon>
        <taxon>Bacillati</taxon>
        <taxon>Bacillota</taxon>
        <taxon>Clostridia</taxon>
        <taxon>Lachnospirales</taxon>
        <taxon>Lachnospiraceae</taxon>
        <taxon>Coprococcus</taxon>
    </lineage>
</organism>
<feature type="transmembrane region" description="Helical" evidence="5">
    <location>
        <begin position="191"/>
        <end position="211"/>
    </location>
</feature>
<feature type="transmembrane region" description="Helical" evidence="5">
    <location>
        <begin position="293"/>
        <end position="310"/>
    </location>
</feature>
<evidence type="ECO:0000256" key="4">
    <source>
        <dbReference type="SAM" id="MobiDB-lite"/>
    </source>
</evidence>
<gene>
    <name evidence="6" type="ORF">DW656_17495</name>
</gene>
<evidence type="ECO:0000256" key="3">
    <source>
        <dbReference type="ARBA" id="ARBA00023136"/>
    </source>
</evidence>
<dbReference type="AlphaFoldDB" id="A0A414QDJ4"/>
<dbReference type="Proteomes" id="UP000284579">
    <property type="component" value="Unassembled WGS sequence"/>
</dbReference>
<feature type="transmembrane region" description="Helical" evidence="5">
    <location>
        <begin position="157"/>
        <end position="179"/>
    </location>
</feature>
<proteinExistence type="predicted"/>
<evidence type="ECO:0000313" key="7">
    <source>
        <dbReference type="Proteomes" id="UP000284579"/>
    </source>
</evidence>